<evidence type="ECO:0000313" key="13">
    <source>
        <dbReference type="EMBL" id="QIS19098.1"/>
    </source>
</evidence>
<evidence type="ECO:0000256" key="4">
    <source>
        <dbReference type="ARBA" id="ARBA00022475"/>
    </source>
</evidence>
<feature type="transmembrane region" description="Helical" evidence="11">
    <location>
        <begin position="69"/>
        <end position="93"/>
    </location>
</feature>
<evidence type="ECO:0000256" key="9">
    <source>
        <dbReference type="ARBA" id="ARBA00037295"/>
    </source>
</evidence>
<comment type="similarity">
    <text evidence="2">Belongs to the major facilitator superfamily. Metabolite:H+ Symporter (MHS) family (TC 2.A.1.6) family.</text>
</comment>
<dbReference type="PROSITE" id="PS00217">
    <property type="entry name" value="SUGAR_TRANSPORT_2"/>
    <property type="match status" value="1"/>
</dbReference>
<organism evidence="13 14">
    <name type="scientific">Nocardia terpenica</name>
    <dbReference type="NCBI Taxonomy" id="455432"/>
    <lineage>
        <taxon>Bacteria</taxon>
        <taxon>Bacillati</taxon>
        <taxon>Actinomycetota</taxon>
        <taxon>Actinomycetes</taxon>
        <taxon>Mycobacteriales</taxon>
        <taxon>Nocardiaceae</taxon>
        <taxon>Nocardia</taxon>
    </lineage>
</organism>
<proteinExistence type="inferred from homology"/>
<keyword evidence="4" id="KW-1003">Cell membrane</keyword>
<evidence type="ECO:0000256" key="11">
    <source>
        <dbReference type="SAM" id="Phobius"/>
    </source>
</evidence>
<evidence type="ECO:0000256" key="5">
    <source>
        <dbReference type="ARBA" id="ARBA00022692"/>
    </source>
</evidence>
<evidence type="ECO:0000256" key="7">
    <source>
        <dbReference type="ARBA" id="ARBA00022989"/>
    </source>
</evidence>
<evidence type="ECO:0000256" key="3">
    <source>
        <dbReference type="ARBA" id="ARBA00022448"/>
    </source>
</evidence>
<evidence type="ECO:0000256" key="10">
    <source>
        <dbReference type="ARBA" id="ARBA00039918"/>
    </source>
</evidence>
<feature type="domain" description="Major facilitator superfamily (MFS) profile" evidence="12">
    <location>
        <begin position="32"/>
        <end position="441"/>
    </location>
</feature>
<feature type="transmembrane region" description="Helical" evidence="11">
    <location>
        <begin position="293"/>
        <end position="313"/>
    </location>
</feature>
<dbReference type="InterPro" id="IPR005829">
    <property type="entry name" value="Sugar_transporter_CS"/>
</dbReference>
<dbReference type="FunFam" id="1.20.1250.20:FF:000001">
    <property type="entry name" value="Dicarboxylate MFS transporter"/>
    <property type="match status" value="1"/>
</dbReference>
<feature type="transmembrane region" description="Helical" evidence="11">
    <location>
        <begin position="170"/>
        <end position="193"/>
    </location>
</feature>
<dbReference type="PANTHER" id="PTHR43045">
    <property type="entry name" value="SHIKIMATE TRANSPORTER"/>
    <property type="match status" value="1"/>
</dbReference>
<dbReference type="SUPFAM" id="SSF103473">
    <property type="entry name" value="MFS general substrate transporter"/>
    <property type="match status" value="1"/>
</dbReference>
<dbReference type="GO" id="GO:0015293">
    <property type="term" value="F:symporter activity"/>
    <property type="evidence" value="ECO:0007669"/>
    <property type="project" value="UniProtKB-KW"/>
</dbReference>
<evidence type="ECO:0000256" key="1">
    <source>
        <dbReference type="ARBA" id="ARBA00004651"/>
    </source>
</evidence>
<dbReference type="Gene3D" id="1.20.1250.20">
    <property type="entry name" value="MFS general substrate transporter like domains"/>
    <property type="match status" value="1"/>
</dbReference>
<reference evidence="13 14" key="1">
    <citation type="journal article" date="2019" name="ACS Chem. Biol.">
        <title>Identification and Mobilization of a Cryptic Antibiotic Biosynthesis Gene Locus from a Human-Pathogenic Nocardia Isolate.</title>
        <authorList>
            <person name="Herisse M."/>
            <person name="Ishida K."/>
            <person name="Porter J.L."/>
            <person name="Howden B."/>
            <person name="Hertweck C."/>
            <person name="Stinear T.P."/>
            <person name="Pidot S.J."/>
        </authorList>
    </citation>
    <scope>NUCLEOTIDE SEQUENCE [LARGE SCALE GENOMIC DNA]</scope>
    <source>
        <strain evidence="13 14">AUSMDU00012715</strain>
    </source>
</reference>
<feature type="transmembrane region" description="Helical" evidence="11">
    <location>
        <begin position="259"/>
        <end position="281"/>
    </location>
</feature>
<feature type="transmembrane region" description="Helical" evidence="11">
    <location>
        <begin position="325"/>
        <end position="344"/>
    </location>
</feature>
<evidence type="ECO:0000256" key="6">
    <source>
        <dbReference type="ARBA" id="ARBA00022847"/>
    </source>
</evidence>
<comment type="function">
    <text evidence="9">May be a proton symporter involved in the uptake of osmolytes such as proline and glycine betaine.</text>
</comment>
<sequence length="447" mass="46355">MTAISRAPRTFVNHTAPAALSGPASAADGRTIATAAFGGTAIECYDFYIYSTAAALVLNEKFFPTLSPAAGTLAALATFAIGFVARPLGAIVFGHFGDRVGRKTTLVATLLLMGLSTAVIGLLPGYATLGVAAPVLLVLLRVLQGLGLGGEWGGAVLLSTEHAPAGRRGLFAAAPQMGSPVGNFVAIAVFWGLSELLPKQSFDTWGWRVPFLLSFALVVFGLRMRLRVTETPAFAALSAARRTTRVPVAAVVRRYPRQLLLGAGSIVLLNVMFFTASTYGLTYTTKTVGVPRSTMLGLTLLAITLSGVATLVASHFSDTIGRRRLLLGGVALGMVWGLLLFPLLNTGNTVLIALAVCGPLVCMGAVWGPVGAFLPELFGTDVRYSGAGIAYNLGGVLGGGFGPLIVARLAQTHGTTAIGPFLAAMGALSFLSILALPETRDHDLTKV</sequence>
<keyword evidence="7 11" id="KW-1133">Transmembrane helix</keyword>
<feature type="transmembrane region" description="Helical" evidence="11">
    <location>
        <begin position="418"/>
        <end position="436"/>
    </location>
</feature>
<feature type="transmembrane region" description="Helical" evidence="11">
    <location>
        <begin position="105"/>
        <end position="127"/>
    </location>
</feature>
<dbReference type="PANTHER" id="PTHR43045:SF2">
    <property type="entry name" value="INNER MEMBRANE METABOLITE TRANSPORT PROTEIN YHJE"/>
    <property type="match status" value="1"/>
</dbReference>
<evidence type="ECO:0000256" key="2">
    <source>
        <dbReference type="ARBA" id="ARBA00008240"/>
    </source>
</evidence>
<feature type="transmembrane region" description="Helical" evidence="11">
    <location>
        <begin position="386"/>
        <end position="406"/>
    </location>
</feature>
<name>A0A6G9Z0R4_9NOCA</name>
<evidence type="ECO:0000256" key="8">
    <source>
        <dbReference type="ARBA" id="ARBA00023136"/>
    </source>
</evidence>
<protein>
    <recommendedName>
        <fullName evidence="10">Putative proline/betaine transporter</fullName>
    </recommendedName>
</protein>
<dbReference type="PROSITE" id="PS50850">
    <property type="entry name" value="MFS"/>
    <property type="match status" value="1"/>
</dbReference>
<evidence type="ECO:0000259" key="12">
    <source>
        <dbReference type="PROSITE" id="PS50850"/>
    </source>
</evidence>
<dbReference type="InterPro" id="IPR011701">
    <property type="entry name" value="MFS"/>
</dbReference>
<dbReference type="Proteomes" id="UP000500953">
    <property type="component" value="Chromosome"/>
</dbReference>
<feature type="transmembrane region" description="Helical" evidence="11">
    <location>
        <begin position="350"/>
        <end position="374"/>
    </location>
</feature>
<keyword evidence="5 11" id="KW-0812">Transmembrane</keyword>
<dbReference type="EMBL" id="CP046173">
    <property type="protein sequence ID" value="QIS19098.1"/>
    <property type="molecule type" value="Genomic_DNA"/>
</dbReference>
<dbReference type="GO" id="GO:0005886">
    <property type="term" value="C:plasma membrane"/>
    <property type="evidence" value="ECO:0007669"/>
    <property type="project" value="UniProtKB-SubCell"/>
</dbReference>
<dbReference type="InterPro" id="IPR020846">
    <property type="entry name" value="MFS_dom"/>
</dbReference>
<keyword evidence="6" id="KW-0769">Symport</keyword>
<dbReference type="AlphaFoldDB" id="A0A6G9Z0R4"/>
<keyword evidence="8 11" id="KW-0472">Membrane</keyword>
<evidence type="ECO:0000313" key="14">
    <source>
        <dbReference type="Proteomes" id="UP000500953"/>
    </source>
</evidence>
<dbReference type="InterPro" id="IPR036259">
    <property type="entry name" value="MFS_trans_sf"/>
</dbReference>
<accession>A0A6G9Z0R4</accession>
<keyword evidence="3" id="KW-0813">Transport</keyword>
<feature type="transmembrane region" description="Helical" evidence="11">
    <location>
        <begin position="205"/>
        <end position="222"/>
    </location>
</feature>
<gene>
    <name evidence="13" type="ORF">F6W96_13185</name>
</gene>
<feature type="transmembrane region" description="Helical" evidence="11">
    <location>
        <begin position="133"/>
        <end position="158"/>
    </location>
</feature>
<dbReference type="Pfam" id="PF07690">
    <property type="entry name" value="MFS_1"/>
    <property type="match status" value="1"/>
</dbReference>
<comment type="subcellular location">
    <subcellularLocation>
        <location evidence="1">Cell membrane</location>
        <topology evidence="1">Multi-pass membrane protein</topology>
    </subcellularLocation>
</comment>